<name>A0A2X3J8J6_9LIST</name>
<organism evidence="2 3">
    <name type="scientific">Listeria fleischmannii subsp. fleischmannii</name>
    <dbReference type="NCBI Taxonomy" id="1671902"/>
    <lineage>
        <taxon>Bacteria</taxon>
        <taxon>Bacillati</taxon>
        <taxon>Bacillota</taxon>
        <taxon>Bacilli</taxon>
        <taxon>Bacillales</taxon>
        <taxon>Listeriaceae</taxon>
        <taxon>Listeria</taxon>
    </lineage>
</organism>
<dbReference type="EMBL" id="UAWT01000015">
    <property type="protein sequence ID" value="SQC69379.1"/>
    <property type="molecule type" value="Genomic_DNA"/>
</dbReference>
<protein>
    <submittedName>
        <fullName evidence="2">Uncharacterized protein</fullName>
    </submittedName>
</protein>
<dbReference type="RefSeq" id="WP_258404552.1">
    <property type="nucleotide sequence ID" value="NZ_UAWT01000015.1"/>
</dbReference>
<proteinExistence type="predicted"/>
<feature type="chain" id="PRO_5039691384" evidence="1">
    <location>
        <begin position="23"/>
        <end position="61"/>
    </location>
</feature>
<evidence type="ECO:0000256" key="1">
    <source>
        <dbReference type="SAM" id="SignalP"/>
    </source>
</evidence>
<dbReference type="PROSITE" id="PS51257">
    <property type="entry name" value="PROKAR_LIPOPROTEIN"/>
    <property type="match status" value="1"/>
</dbReference>
<feature type="signal peptide" evidence="1">
    <location>
        <begin position="1"/>
        <end position="22"/>
    </location>
</feature>
<accession>A0A2X3J8J6</accession>
<dbReference type="AlphaFoldDB" id="A0A2X3J8J6"/>
<keyword evidence="1" id="KW-0732">Signal</keyword>
<dbReference type="Proteomes" id="UP000250257">
    <property type="component" value="Unassembled WGS sequence"/>
</dbReference>
<evidence type="ECO:0000313" key="3">
    <source>
        <dbReference type="Proteomes" id="UP000250257"/>
    </source>
</evidence>
<gene>
    <name evidence="2" type="ORF">NCTC13940_01504</name>
</gene>
<sequence>MKRRQLFIVAIFILTLTSISFGCSTANQTVVKKEESEVVKPFPTSKQKFVRVVGWLTMTVF</sequence>
<evidence type="ECO:0000313" key="2">
    <source>
        <dbReference type="EMBL" id="SQC69379.1"/>
    </source>
</evidence>
<reference evidence="2 3" key="1">
    <citation type="submission" date="2018-06" db="EMBL/GenBank/DDBJ databases">
        <authorList>
            <consortium name="Pathogen Informatics"/>
            <person name="Doyle S."/>
        </authorList>
    </citation>
    <scope>NUCLEOTIDE SEQUENCE [LARGE SCALE GENOMIC DNA]</scope>
    <source>
        <strain evidence="2 3">NCTC13940</strain>
    </source>
</reference>